<dbReference type="AlphaFoldDB" id="A0A3N0EZ44"/>
<dbReference type="GO" id="GO:0046872">
    <property type="term" value="F:metal ion binding"/>
    <property type="evidence" value="ECO:0007669"/>
    <property type="project" value="InterPro"/>
</dbReference>
<protein>
    <submittedName>
        <fullName evidence="9">Insulinase family protein</fullName>
    </submittedName>
</protein>
<feature type="signal peptide" evidence="6">
    <location>
        <begin position="1"/>
        <end position="23"/>
    </location>
</feature>
<dbReference type="PANTHER" id="PTHR43690">
    <property type="entry name" value="NARDILYSIN"/>
    <property type="match status" value="1"/>
</dbReference>
<evidence type="ECO:0000256" key="5">
    <source>
        <dbReference type="ARBA" id="ARBA00023049"/>
    </source>
</evidence>
<dbReference type="Pfam" id="PF05193">
    <property type="entry name" value="Peptidase_M16_C"/>
    <property type="match status" value="2"/>
</dbReference>
<comment type="caution">
    <text evidence="9">The sequence shown here is derived from an EMBL/GenBank/DDBJ whole genome shotgun (WGS) entry which is preliminary data.</text>
</comment>
<dbReference type="SUPFAM" id="SSF63411">
    <property type="entry name" value="LuxS/MPP-like metallohydrolase"/>
    <property type="match status" value="4"/>
</dbReference>
<dbReference type="GO" id="GO:0008237">
    <property type="term" value="F:metallopeptidase activity"/>
    <property type="evidence" value="ECO:0007669"/>
    <property type="project" value="UniProtKB-KW"/>
</dbReference>
<dbReference type="InterPro" id="IPR007863">
    <property type="entry name" value="Peptidase_M16_C"/>
</dbReference>
<reference evidence="9 10" key="1">
    <citation type="submission" date="2018-10" db="EMBL/GenBank/DDBJ databases">
        <title>Sinomicrobium pectinilyticum sp. nov., a pectinase-producing bacterium isolated from alkaline and saline soil, and emended description of the genus Sinomicrobium.</title>
        <authorList>
            <person name="Cheng B."/>
            <person name="Li C."/>
            <person name="Lai Q."/>
            <person name="Du M."/>
            <person name="Shao Z."/>
            <person name="Xu P."/>
            <person name="Yang C."/>
        </authorList>
    </citation>
    <scope>NUCLEOTIDE SEQUENCE [LARGE SCALE GENOMIC DNA]</scope>
    <source>
        <strain evidence="9 10">5DNS001</strain>
    </source>
</reference>
<sequence length="932" mass="106308">MKMKILKTLSLFLLSGICLNTNAQTKEEVPFDPSIRHGILPNGMTYYIKHNEEPKERASFYFAQNVGSVLEKESQRGLAHFLEHMAFNGLEHFPQKKMLEYLEKNGIKFGSEINAFTSFDETVYNISKVPVTNEKLLDSTLLVLHDWSGFLSLTEQEIDAERGVINEEWRTRNTPGFRVSEKVWTEGVMQGSVYANRMPIGLMDVVNNFKYDELRDYYKRWYRPDQQAVIVVGDVDVDRMESKIKKVFSSIPLKKDLPERKTFDVSLDGDINFIASLDKEIGSTSIEFIVRNKAKKLKGYDYLDHEILKNVVSYILNNRYKEQTVKKDCPALSVSYSCSNFIRPLDILGLYIEPKTDRELESFEFALTELLRFVRHGATEGELQRAKLSIKNSSLSFLKNKDKIDSDTYAHNIYQHFFTRNPLPDVTREVNYTIDHLETITNADILAYMRTVYKEEDIVIALKGSSEHTHPAGDEFIKHFEKVNAQELSPYTDTTDDQPLIAADLKEQPVVKTMEITGLDARQYKLGNGAKIIIYPTPYDKDRIYLQAYSPGGSSLLDKDLLPSADVAVYVASQSGLGSFDKIALEKKLAGTDTALELSIDELSESLSGNSTKSDIEVLFRKIYLSFEAPRFDREAYDVAMESFTKNLEQKQKYKKSILQDSMSLALTAHHARTLVFNREFLDRIAFEKLEEIYTDRFRGIDDFTFVFVGDIDEAQLLKLAQKYIGNIKPDKRKEQYVDHNYAPVKGKTAFRIVEAMETPQATVNMVFKGKMAYSFENRLKVGIAGQLLEKACHEVIREEEGGSYGVGARAVLNDIPKAQYTISVGFDCNPDMVDRLVKVVYDQVDKLSETMDAEDLREVKESMIKARKEAVNNNSYWMNVLTSHVFYGRDIHTLEDYIHAINGITPAAIKKTAGLMRKNADVVEGVLVPQK</sequence>
<dbReference type="EMBL" id="RJTM01000013">
    <property type="protein sequence ID" value="RNL92962.1"/>
    <property type="molecule type" value="Genomic_DNA"/>
</dbReference>
<keyword evidence="10" id="KW-1185">Reference proteome</keyword>
<keyword evidence="6" id="KW-0732">Signal</keyword>
<keyword evidence="3" id="KW-0378">Hydrolase</keyword>
<evidence type="ECO:0000259" key="7">
    <source>
        <dbReference type="Pfam" id="PF00675"/>
    </source>
</evidence>
<evidence type="ECO:0000313" key="9">
    <source>
        <dbReference type="EMBL" id="RNL92962.1"/>
    </source>
</evidence>
<dbReference type="Gene3D" id="3.30.830.10">
    <property type="entry name" value="Metalloenzyme, LuxS/M16 peptidase-like"/>
    <property type="match status" value="4"/>
</dbReference>
<dbReference type="InterPro" id="IPR011765">
    <property type="entry name" value="Pept_M16_N"/>
</dbReference>
<dbReference type="Proteomes" id="UP000267469">
    <property type="component" value="Unassembled WGS sequence"/>
</dbReference>
<evidence type="ECO:0000256" key="1">
    <source>
        <dbReference type="ARBA" id="ARBA00007261"/>
    </source>
</evidence>
<feature type="domain" description="Peptidase M16 C-terminal" evidence="8">
    <location>
        <begin position="687"/>
        <end position="863"/>
    </location>
</feature>
<dbReference type="PANTHER" id="PTHR43690:SF34">
    <property type="entry name" value="ZINC PROTEASE PQQL-LIKE"/>
    <property type="match status" value="1"/>
</dbReference>
<evidence type="ECO:0000256" key="2">
    <source>
        <dbReference type="ARBA" id="ARBA00022670"/>
    </source>
</evidence>
<keyword evidence="2" id="KW-0645">Protease</keyword>
<dbReference type="InterPro" id="IPR050626">
    <property type="entry name" value="Peptidase_M16"/>
</dbReference>
<proteinExistence type="inferred from homology"/>
<gene>
    <name evidence="9" type="ORF">ED312_02830</name>
</gene>
<feature type="domain" description="Peptidase M16 C-terminal" evidence="8">
    <location>
        <begin position="209"/>
        <end position="387"/>
    </location>
</feature>
<feature type="domain" description="Peptidase M16 N-terminal" evidence="7">
    <location>
        <begin position="51"/>
        <end position="170"/>
    </location>
</feature>
<evidence type="ECO:0000313" key="10">
    <source>
        <dbReference type="Proteomes" id="UP000267469"/>
    </source>
</evidence>
<evidence type="ECO:0000259" key="8">
    <source>
        <dbReference type="Pfam" id="PF05193"/>
    </source>
</evidence>
<keyword evidence="5" id="KW-0482">Metalloprotease</keyword>
<name>A0A3N0EZ44_SINP1</name>
<evidence type="ECO:0000256" key="6">
    <source>
        <dbReference type="SAM" id="SignalP"/>
    </source>
</evidence>
<dbReference type="OrthoDB" id="9811314at2"/>
<dbReference type="Pfam" id="PF00675">
    <property type="entry name" value="Peptidase_M16"/>
    <property type="match status" value="1"/>
</dbReference>
<comment type="similarity">
    <text evidence="1">Belongs to the peptidase M16 family.</text>
</comment>
<organism evidence="9 10">
    <name type="scientific">Sinomicrobium pectinilyticum</name>
    <dbReference type="NCBI Taxonomy" id="1084421"/>
    <lineage>
        <taxon>Bacteria</taxon>
        <taxon>Pseudomonadati</taxon>
        <taxon>Bacteroidota</taxon>
        <taxon>Flavobacteriia</taxon>
        <taxon>Flavobacteriales</taxon>
        <taxon>Flavobacteriaceae</taxon>
        <taxon>Sinomicrobium</taxon>
    </lineage>
</organism>
<dbReference type="InterPro" id="IPR011249">
    <property type="entry name" value="Metalloenz_LuxS/M16"/>
</dbReference>
<evidence type="ECO:0000256" key="3">
    <source>
        <dbReference type="ARBA" id="ARBA00022801"/>
    </source>
</evidence>
<evidence type="ECO:0000256" key="4">
    <source>
        <dbReference type="ARBA" id="ARBA00022833"/>
    </source>
</evidence>
<dbReference type="GO" id="GO:0006508">
    <property type="term" value="P:proteolysis"/>
    <property type="evidence" value="ECO:0007669"/>
    <property type="project" value="UniProtKB-KW"/>
</dbReference>
<keyword evidence="4" id="KW-0862">Zinc</keyword>
<accession>A0A3N0EZ44</accession>
<feature type="chain" id="PRO_5018262240" evidence="6">
    <location>
        <begin position="24"/>
        <end position="932"/>
    </location>
</feature>